<name>A0AAV5WPL8_9BILA</name>
<evidence type="ECO:0000256" key="1">
    <source>
        <dbReference type="ARBA" id="ARBA00004123"/>
    </source>
</evidence>
<dbReference type="PROSITE" id="PS50071">
    <property type="entry name" value="HOMEOBOX_2"/>
    <property type="match status" value="1"/>
</dbReference>
<keyword evidence="4 5" id="KW-0539">Nucleus</keyword>
<keyword evidence="2 5" id="KW-0238">DNA-binding</keyword>
<dbReference type="InterPro" id="IPR009057">
    <property type="entry name" value="Homeodomain-like_sf"/>
</dbReference>
<evidence type="ECO:0000256" key="4">
    <source>
        <dbReference type="ARBA" id="ARBA00023242"/>
    </source>
</evidence>
<dbReference type="Proteomes" id="UP001432322">
    <property type="component" value="Unassembled WGS sequence"/>
</dbReference>
<dbReference type="InterPro" id="IPR050460">
    <property type="entry name" value="Distal-less_Homeobox_TF"/>
</dbReference>
<organism evidence="8 9">
    <name type="scientific">Pristionchus fissidentatus</name>
    <dbReference type="NCBI Taxonomy" id="1538716"/>
    <lineage>
        <taxon>Eukaryota</taxon>
        <taxon>Metazoa</taxon>
        <taxon>Ecdysozoa</taxon>
        <taxon>Nematoda</taxon>
        <taxon>Chromadorea</taxon>
        <taxon>Rhabditida</taxon>
        <taxon>Rhabditina</taxon>
        <taxon>Diplogasteromorpha</taxon>
        <taxon>Diplogasteroidea</taxon>
        <taxon>Neodiplogasteridae</taxon>
        <taxon>Pristionchus</taxon>
    </lineage>
</organism>
<feature type="non-terminal residue" evidence="8">
    <location>
        <position position="1"/>
    </location>
</feature>
<dbReference type="GO" id="GO:0000981">
    <property type="term" value="F:DNA-binding transcription factor activity, RNA polymerase II-specific"/>
    <property type="evidence" value="ECO:0007669"/>
    <property type="project" value="TreeGrafter"/>
</dbReference>
<dbReference type="SUPFAM" id="SSF46689">
    <property type="entry name" value="Homeodomain-like"/>
    <property type="match status" value="1"/>
</dbReference>
<feature type="non-terminal residue" evidence="8">
    <location>
        <position position="117"/>
    </location>
</feature>
<keyword evidence="3 5" id="KW-0371">Homeobox</keyword>
<keyword evidence="9" id="KW-1185">Reference proteome</keyword>
<comment type="subcellular location">
    <subcellularLocation>
        <location evidence="1 5 6">Nucleus</location>
    </subcellularLocation>
</comment>
<dbReference type="CDD" id="cd00086">
    <property type="entry name" value="homeodomain"/>
    <property type="match status" value="1"/>
</dbReference>
<evidence type="ECO:0000256" key="6">
    <source>
        <dbReference type="RuleBase" id="RU000682"/>
    </source>
</evidence>
<evidence type="ECO:0000256" key="2">
    <source>
        <dbReference type="ARBA" id="ARBA00023125"/>
    </source>
</evidence>
<dbReference type="PANTHER" id="PTHR24327">
    <property type="entry name" value="HOMEOBOX PROTEIN"/>
    <property type="match status" value="1"/>
</dbReference>
<evidence type="ECO:0000259" key="7">
    <source>
        <dbReference type="PROSITE" id="PS50071"/>
    </source>
</evidence>
<proteinExistence type="predicted"/>
<evidence type="ECO:0000256" key="5">
    <source>
        <dbReference type="PROSITE-ProRule" id="PRU00108"/>
    </source>
</evidence>
<dbReference type="Pfam" id="PF00046">
    <property type="entry name" value="Homeodomain"/>
    <property type="match status" value="1"/>
</dbReference>
<protein>
    <recommendedName>
        <fullName evidence="7">Homeobox domain-containing protein</fullName>
    </recommendedName>
</protein>
<dbReference type="Gene3D" id="1.10.10.60">
    <property type="entry name" value="Homeodomain-like"/>
    <property type="match status" value="1"/>
</dbReference>
<dbReference type="GO" id="GO:0000978">
    <property type="term" value="F:RNA polymerase II cis-regulatory region sequence-specific DNA binding"/>
    <property type="evidence" value="ECO:0007669"/>
    <property type="project" value="TreeGrafter"/>
</dbReference>
<evidence type="ECO:0000313" key="9">
    <source>
        <dbReference type="Proteomes" id="UP001432322"/>
    </source>
</evidence>
<dbReference type="AlphaFoldDB" id="A0AAV5WPL8"/>
<dbReference type="SMART" id="SM00389">
    <property type="entry name" value="HOX"/>
    <property type="match status" value="1"/>
</dbReference>
<sequence>SYGMLSAVSVNRRVVFSLAQNRALSALYERVANVRLPEREVFGRAIGLNEMQVKIWLQNRRYKEKKLRQEDSTIAWKYDKNYETKTVVKAIEYSVAVFNHTNAGFSLPDPAIYGFPP</sequence>
<dbReference type="InterPro" id="IPR001356">
    <property type="entry name" value="HD"/>
</dbReference>
<evidence type="ECO:0000313" key="8">
    <source>
        <dbReference type="EMBL" id="GMT31704.1"/>
    </source>
</evidence>
<gene>
    <name evidence="8" type="ORF">PFISCL1PPCAC_23001</name>
</gene>
<accession>A0AAV5WPL8</accession>
<dbReference type="GO" id="GO:0005634">
    <property type="term" value="C:nucleus"/>
    <property type="evidence" value="ECO:0007669"/>
    <property type="project" value="UniProtKB-SubCell"/>
</dbReference>
<feature type="domain" description="Homeobox" evidence="7">
    <location>
        <begin position="7"/>
        <end position="67"/>
    </location>
</feature>
<dbReference type="EMBL" id="BTSY01000006">
    <property type="protein sequence ID" value="GMT31704.1"/>
    <property type="molecule type" value="Genomic_DNA"/>
</dbReference>
<evidence type="ECO:0000256" key="3">
    <source>
        <dbReference type="ARBA" id="ARBA00023155"/>
    </source>
</evidence>
<dbReference type="PANTHER" id="PTHR24327:SF81">
    <property type="entry name" value="HOMEOTIC PROTEIN DISTAL-LESS-RELATED"/>
    <property type="match status" value="1"/>
</dbReference>
<reference evidence="8" key="1">
    <citation type="submission" date="2023-10" db="EMBL/GenBank/DDBJ databases">
        <title>Genome assembly of Pristionchus species.</title>
        <authorList>
            <person name="Yoshida K."/>
            <person name="Sommer R.J."/>
        </authorList>
    </citation>
    <scope>NUCLEOTIDE SEQUENCE</scope>
    <source>
        <strain evidence="8">RS5133</strain>
    </source>
</reference>
<comment type="caution">
    <text evidence="8">The sequence shown here is derived from an EMBL/GenBank/DDBJ whole genome shotgun (WGS) entry which is preliminary data.</text>
</comment>
<feature type="DNA-binding region" description="Homeobox" evidence="5">
    <location>
        <begin position="9"/>
        <end position="68"/>
    </location>
</feature>